<dbReference type="PRINTS" id="PR00080">
    <property type="entry name" value="SDRFAMILY"/>
</dbReference>
<dbReference type="PANTHER" id="PTHR43115:SF4">
    <property type="entry name" value="DEHYDROGENASE_REDUCTASE SDR FAMILY MEMBER 11"/>
    <property type="match status" value="1"/>
</dbReference>
<dbReference type="InterPro" id="IPR020904">
    <property type="entry name" value="Sc_DH/Rdtase_CS"/>
</dbReference>
<evidence type="ECO:0000256" key="2">
    <source>
        <dbReference type="ARBA" id="ARBA00023002"/>
    </source>
</evidence>
<name>A0A679ITK6_9ENTE</name>
<dbReference type="PANTHER" id="PTHR43115">
    <property type="entry name" value="DEHYDROGENASE/REDUCTASE SDR FAMILY MEMBER 11"/>
    <property type="match status" value="1"/>
</dbReference>
<organism evidence="4 5">
    <name type="scientific">Enterococcus saigonensis</name>
    <dbReference type="NCBI Taxonomy" id="1805431"/>
    <lineage>
        <taxon>Bacteria</taxon>
        <taxon>Bacillati</taxon>
        <taxon>Bacillota</taxon>
        <taxon>Bacilli</taxon>
        <taxon>Lactobacillales</taxon>
        <taxon>Enterococcaceae</taxon>
        <taxon>Enterococcus</taxon>
    </lineage>
</organism>
<reference evidence="4 5" key="1">
    <citation type="submission" date="2020-02" db="EMBL/GenBank/DDBJ databases">
        <title>Characterization of vanA genotype vancomycin-resistant Enterococcus saigonensis VE80.</title>
        <authorList>
            <person name="Harada T."/>
            <person name="Motooka D."/>
            <person name="Nakamura S."/>
            <person name="Yamamoto Y."/>
            <person name="Kawahara R."/>
            <person name="Kawatsu K."/>
        </authorList>
    </citation>
    <scope>NUCLEOTIDE SEQUENCE [LARGE SCALE GENOMIC DNA]</scope>
    <source>
        <strain evidence="4 5">VE80</strain>
    </source>
</reference>
<dbReference type="RefSeq" id="WP_173103993.1">
    <property type="nucleotide sequence ID" value="NZ_AP022822.1"/>
</dbReference>
<evidence type="ECO:0000313" key="4">
    <source>
        <dbReference type="EMBL" id="BCA86947.1"/>
    </source>
</evidence>
<dbReference type="Gene3D" id="3.40.50.720">
    <property type="entry name" value="NAD(P)-binding Rossmann-like Domain"/>
    <property type="match status" value="1"/>
</dbReference>
<dbReference type="InterPro" id="IPR036291">
    <property type="entry name" value="NAD(P)-bd_dom_sf"/>
</dbReference>
<dbReference type="InterPro" id="IPR002347">
    <property type="entry name" value="SDR_fam"/>
</dbReference>
<dbReference type="Proteomes" id="UP000502998">
    <property type="component" value="Chromosome"/>
</dbReference>
<keyword evidence="5" id="KW-1185">Reference proteome</keyword>
<evidence type="ECO:0000256" key="3">
    <source>
        <dbReference type="RuleBase" id="RU000363"/>
    </source>
</evidence>
<protein>
    <submittedName>
        <fullName evidence="4">Oxidoreductase</fullName>
    </submittedName>
</protein>
<evidence type="ECO:0000313" key="5">
    <source>
        <dbReference type="Proteomes" id="UP000502998"/>
    </source>
</evidence>
<evidence type="ECO:0000256" key="1">
    <source>
        <dbReference type="ARBA" id="ARBA00006484"/>
    </source>
</evidence>
<proteinExistence type="inferred from homology"/>
<dbReference type="AlphaFoldDB" id="A0A679ITK6"/>
<dbReference type="EMBL" id="AP022822">
    <property type="protein sequence ID" value="BCA86947.1"/>
    <property type="molecule type" value="Genomic_DNA"/>
</dbReference>
<dbReference type="GO" id="GO:0016616">
    <property type="term" value="F:oxidoreductase activity, acting on the CH-OH group of donors, NAD or NADP as acceptor"/>
    <property type="evidence" value="ECO:0007669"/>
    <property type="project" value="UniProtKB-ARBA"/>
</dbReference>
<dbReference type="SUPFAM" id="SSF51735">
    <property type="entry name" value="NAD(P)-binding Rossmann-fold domains"/>
    <property type="match status" value="1"/>
</dbReference>
<keyword evidence="2" id="KW-0560">Oxidoreductase</keyword>
<dbReference type="PROSITE" id="PS00061">
    <property type="entry name" value="ADH_SHORT"/>
    <property type="match status" value="1"/>
</dbReference>
<accession>A0A679ITK6</accession>
<gene>
    <name evidence="4" type="ORF">EsVE80_24700</name>
</gene>
<dbReference type="FunFam" id="3.40.50.720:FF:000047">
    <property type="entry name" value="NADP-dependent L-serine/L-allo-threonine dehydrogenase"/>
    <property type="match status" value="1"/>
</dbReference>
<sequence>MRKWNEKVIVIMGASSGIGEATAKLLAAKGAKLVIAARRKERIEALAKSLGDNVYSCQADVRKREQVRNVIRFAIEKFGRVDVLFNNAGIMPQGNLSQLEFDKWYEMLDINIMGVLNGIGAVLPLMQKQKSGLIITTDSVAGHVVYPGSAVYNGTKYAVRAIMEGLRQEERDNGIRSTIVSPGMVSTELFHTVGDPAIETSLRTISEKPGNSLSPEDVARAVLYAIEQPDSVTISEILLRPSKQVI</sequence>
<dbReference type="KEGG" id="esg:EsVE80_24700"/>
<dbReference type="Pfam" id="PF00106">
    <property type="entry name" value="adh_short"/>
    <property type="match status" value="1"/>
</dbReference>
<comment type="similarity">
    <text evidence="1 3">Belongs to the short-chain dehydrogenases/reductases (SDR) family.</text>
</comment>
<dbReference type="PRINTS" id="PR00081">
    <property type="entry name" value="GDHRDH"/>
</dbReference>